<keyword evidence="4" id="KW-0521">NADP</keyword>
<dbReference type="Pfam" id="PF01593">
    <property type="entry name" value="Amino_oxidase"/>
    <property type="match status" value="1"/>
</dbReference>
<dbReference type="EMBL" id="RZIJ01000001">
    <property type="protein sequence ID" value="RUQ75884.1"/>
    <property type="molecule type" value="Genomic_DNA"/>
</dbReference>
<dbReference type="InterPro" id="IPR036188">
    <property type="entry name" value="FAD/NAD-bd_sf"/>
</dbReference>
<proteinExistence type="predicted"/>
<dbReference type="SUPFAM" id="SSF51905">
    <property type="entry name" value="FAD/NAD(P)-binding domain"/>
    <property type="match status" value="1"/>
</dbReference>
<dbReference type="Gene3D" id="3.50.50.60">
    <property type="entry name" value="FAD/NAD(P)-binding domain"/>
    <property type="match status" value="2"/>
</dbReference>
<evidence type="ECO:0000256" key="3">
    <source>
        <dbReference type="ARBA" id="ARBA00022827"/>
    </source>
</evidence>
<feature type="domain" description="Amine oxidase" evidence="6">
    <location>
        <begin position="38"/>
        <end position="509"/>
    </location>
</feature>
<sequence>MHSLRSSGRASSAWPMPVFGPWPAEDDRHHVIVVGAGMGGLSAAAVLARRGLKVLVVEAHDRPGGFCSSWVRKVRGRDGVPGRYVFDAGVQDIGGLGPRGPLRRLLGELELDGCIDWRRVSHRYVQGGVQLDIPDDPAELVPRLRALFPAQATGIAGFFAEIAAVYRDLYADVDETGGVPTRPTTSAAMLSWPARHPHAWRWMQRSYGEMLDSFLTDDRLKALLTTIAEYVTDRPDCLSVAEMAPLFGYYLEGGYYPAGGSQRLPDLLRAIVEEQGGRVRLKTRVTDILVENGRVAGVATAGGVIHRAPVVVANADVVATLTDLLDPGHLPARLAQRLRGLRRGPSAVLVSLALDTLPDLPPRVFLTAQGLEFGIGNPSVIDPSLAPPGHAALTMLRLLPEDEAAGWFGQNTADYRARKEAVTDRLIAAAETVIPGLRGHILYRQTASPTTFTRYASTRNGNIYGAARGQWCPPITAPVPGLMLVGGGVQNGPGVEAVVISGMTAANRITGVLGEAGNAEGASALEMAS</sequence>
<dbReference type="AlphaFoldDB" id="A0A3S1CJR6"/>
<dbReference type="OrthoDB" id="9774675at2"/>
<dbReference type="Proteomes" id="UP000280346">
    <property type="component" value="Unassembled WGS sequence"/>
</dbReference>
<keyword evidence="8" id="KW-1185">Reference proteome</keyword>
<gene>
    <name evidence="7" type="ORF">EJ913_01865</name>
</gene>
<dbReference type="InterPro" id="IPR052206">
    <property type="entry name" value="Retinol_saturase"/>
</dbReference>
<reference evidence="7 8" key="1">
    <citation type="submission" date="2018-12" db="EMBL/GenBank/DDBJ databases">
        <authorList>
            <person name="Yang Y."/>
        </authorList>
    </citation>
    <scope>NUCLEOTIDE SEQUENCE [LARGE SCALE GENOMIC DNA]</scope>
    <source>
        <strain evidence="7 8">GSF71</strain>
    </source>
</reference>
<evidence type="ECO:0000256" key="1">
    <source>
        <dbReference type="ARBA" id="ARBA00022630"/>
    </source>
</evidence>
<organism evidence="7 8">
    <name type="scientific">Azospirillum doebereinerae</name>
    <dbReference type="NCBI Taxonomy" id="92933"/>
    <lineage>
        <taxon>Bacteria</taxon>
        <taxon>Pseudomonadati</taxon>
        <taxon>Pseudomonadota</taxon>
        <taxon>Alphaproteobacteria</taxon>
        <taxon>Rhodospirillales</taxon>
        <taxon>Azospirillaceae</taxon>
        <taxon>Azospirillum</taxon>
    </lineage>
</organism>
<evidence type="ECO:0000313" key="7">
    <source>
        <dbReference type="EMBL" id="RUQ75884.1"/>
    </source>
</evidence>
<evidence type="ECO:0000256" key="5">
    <source>
        <dbReference type="ARBA" id="ARBA00023027"/>
    </source>
</evidence>
<keyword evidence="1" id="KW-0285">Flavoprotein</keyword>
<dbReference type="GO" id="GO:0016491">
    <property type="term" value="F:oxidoreductase activity"/>
    <property type="evidence" value="ECO:0007669"/>
    <property type="project" value="InterPro"/>
</dbReference>
<name>A0A3S1CJR6_9PROT</name>
<accession>A0A3S1CJR6</accession>
<dbReference type="InterPro" id="IPR002937">
    <property type="entry name" value="Amino_oxidase"/>
</dbReference>
<comment type="caution">
    <text evidence="7">The sequence shown here is derived from an EMBL/GenBank/DDBJ whole genome shotgun (WGS) entry which is preliminary data.</text>
</comment>
<dbReference type="PANTHER" id="PTHR46091">
    <property type="entry name" value="BLR7054 PROTEIN"/>
    <property type="match status" value="1"/>
</dbReference>
<evidence type="ECO:0000259" key="6">
    <source>
        <dbReference type="Pfam" id="PF01593"/>
    </source>
</evidence>
<evidence type="ECO:0000313" key="8">
    <source>
        <dbReference type="Proteomes" id="UP000280346"/>
    </source>
</evidence>
<keyword evidence="3" id="KW-0274">FAD</keyword>
<evidence type="ECO:0000256" key="2">
    <source>
        <dbReference type="ARBA" id="ARBA00022729"/>
    </source>
</evidence>
<dbReference type="PANTHER" id="PTHR46091:SF3">
    <property type="entry name" value="AMINE OXIDASE DOMAIN-CONTAINING PROTEIN"/>
    <property type="match status" value="1"/>
</dbReference>
<keyword evidence="5" id="KW-0520">NAD</keyword>
<evidence type="ECO:0000256" key="4">
    <source>
        <dbReference type="ARBA" id="ARBA00022857"/>
    </source>
</evidence>
<keyword evidence="2" id="KW-0732">Signal</keyword>
<protein>
    <submittedName>
        <fullName evidence="7">NAD(P)/FAD-dependent oxidoreductase</fullName>
    </submittedName>
</protein>